<feature type="region of interest" description="Disordered" evidence="1">
    <location>
        <begin position="12"/>
        <end position="86"/>
    </location>
</feature>
<accession>A0A2S6CHJ2</accession>
<organism evidence="2 3">
    <name type="scientific">Cercospora berteroae</name>
    <dbReference type="NCBI Taxonomy" id="357750"/>
    <lineage>
        <taxon>Eukaryota</taxon>
        <taxon>Fungi</taxon>
        <taxon>Dikarya</taxon>
        <taxon>Ascomycota</taxon>
        <taxon>Pezizomycotina</taxon>
        <taxon>Dothideomycetes</taxon>
        <taxon>Dothideomycetidae</taxon>
        <taxon>Mycosphaerellales</taxon>
        <taxon>Mycosphaerellaceae</taxon>
        <taxon>Cercospora</taxon>
    </lineage>
</organism>
<evidence type="ECO:0000313" key="2">
    <source>
        <dbReference type="EMBL" id="PPJ59181.1"/>
    </source>
</evidence>
<evidence type="ECO:0000313" key="3">
    <source>
        <dbReference type="Proteomes" id="UP000237631"/>
    </source>
</evidence>
<proteinExistence type="predicted"/>
<evidence type="ECO:0000256" key="1">
    <source>
        <dbReference type="SAM" id="MobiDB-lite"/>
    </source>
</evidence>
<dbReference type="EMBL" id="PNEN01000416">
    <property type="protein sequence ID" value="PPJ59181.1"/>
    <property type="molecule type" value="Genomic_DNA"/>
</dbReference>
<name>A0A2S6CHJ2_9PEZI</name>
<dbReference type="Proteomes" id="UP000237631">
    <property type="component" value="Unassembled WGS sequence"/>
</dbReference>
<dbReference type="OrthoDB" id="3646704at2759"/>
<comment type="caution">
    <text evidence="2">The sequence shown here is derived from an EMBL/GenBank/DDBJ whole genome shotgun (WGS) entry which is preliminary data.</text>
</comment>
<reference evidence="3" key="1">
    <citation type="journal article" date="2017" name="bioRxiv">
        <title>Conservation of a gene cluster reveals novel cercosporin biosynthetic mechanisms and extends production to the genus Colletotrichum.</title>
        <authorList>
            <person name="de Jonge R."/>
            <person name="Ebert M.K."/>
            <person name="Huitt-Roehl C.R."/>
            <person name="Pal P."/>
            <person name="Suttle J.C."/>
            <person name="Spanner R.E."/>
            <person name="Neubauer J.D."/>
            <person name="Jurick W.M.II."/>
            <person name="Stott K.A."/>
            <person name="Secor G.A."/>
            <person name="Thomma B.P.H.J."/>
            <person name="Van de Peer Y."/>
            <person name="Townsend C.A."/>
            <person name="Bolton M.D."/>
        </authorList>
    </citation>
    <scope>NUCLEOTIDE SEQUENCE [LARGE SCALE GENOMIC DNA]</scope>
    <source>
        <strain evidence="3">CBS538.71</strain>
    </source>
</reference>
<protein>
    <submittedName>
        <fullName evidence="2">Uncharacterized protein</fullName>
    </submittedName>
</protein>
<keyword evidence="3" id="KW-1185">Reference proteome</keyword>
<dbReference type="AlphaFoldDB" id="A0A2S6CHJ2"/>
<feature type="compositionally biased region" description="Acidic residues" evidence="1">
    <location>
        <begin position="27"/>
        <end position="36"/>
    </location>
</feature>
<sequence>MGNQQFIERATAFLKSSPRILTPPTNDDSEDGESMTEEPNLSELRLNESIPVQQADTPTHKPRRRRSMAENQENKDAAKPFDLTNHPLRHHQTYEQSSFFRAVPPPLPTERSQNQRGQKTARDIFVPTSLPPLPPNPFTSISAPHPPPTIPLPPLPTSSNPSPVNPLHTLLTTLTTTKLVRSIHARLLLNPDTFAPQILTPLQTLYHPNTHQALHLLNTFPLHEGEKLRALTDRQKRLESQICLSQVLGFLEMLKILPAISPGTTYVVAKVEREVGDVLVRMYENDAQERSKEDIVAIQQYLKREMEVEEQKREEVKGGASSAIMVDEDSTLVAREEEVGVKDGLA</sequence>
<gene>
    <name evidence="2" type="ORF">CBER1_03079</name>
</gene>